<dbReference type="AlphaFoldDB" id="A0A5B9Y537"/>
<dbReference type="InterPro" id="IPR027785">
    <property type="entry name" value="UvrD-like_helicase_C"/>
</dbReference>
<dbReference type="Gene3D" id="2.30.30.940">
    <property type="match status" value="1"/>
</dbReference>
<dbReference type="Gene3D" id="3.40.50.300">
    <property type="entry name" value="P-loop containing nucleotide triphosphate hydrolases"/>
    <property type="match status" value="2"/>
</dbReference>
<dbReference type="InterPro" id="IPR050534">
    <property type="entry name" value="Coronavir_polyprotein_1ab"/>
</dbReference>
<dbReference type="PANTHER" id="PTHR43788:SF6">
    <property type="entry name" value="DNA HELICASE B"/>
    <property type="match status" value="1"/>
</dbReference>
<sequence length="757" mass="88413">MKKIVKGKLENLNEAKWELGCVFEGQKQKEWVSCDKNYFSNHLEYLKTIANEFVVFSIEQNKEGKEIKSVTQESEFEDAKLNSFLECVTYNKKFESLFDFMDSYKMEYDKSKSNESFLVWLMKNKIKHTYSKTLVENLIYLQNKNIDLKLLYEMFPVIENASRSFEEKDFYLQTVIDFLKKQTMFLFWEGLSDDISNLLQAIGFEVEEPVIIAIILTSQLINECESLGHVFLSREQFLDLYLKTFPMEKFDEVIEQIIEKDLLYIDDEFNCYSKLYFGYESKLVNRIKIYKEQEGYYNDYLDSKSAKDYEELFTKKFNDEQIEAIDNFLKNRISIISGGAGTGKTELIKTILDIFNFEYPREKMSVSAFSAMAKNNISDRVEDYLVKSKTDFNTIHKLLDWKGLKPKVLKGEGYLNYKLYIIDEASMIDVRMYQYLFEAIGNNFVRLVIIGDKNQLPAIGAGNVFEDLIESKIFKTTVLKINNRQNNNSDILRLANYILDESKKTKEEVVQFLSDLNPEEVEFFYPTNYLEVINRCELEYIKEDNWKNPDEKLFQIVANVNEVETDALFSTKALNFYLENRIVKERIENSAFGKESRILLTNNVSKFISKLSFELTNGQIGIVEKVGPIIGDNNNAIAEFDFNFSNKKFFGILKKDQKVYLNHQNKCKVSLQSAYALTTHKLQGAEFETIMYCPSQGHEKRSNFHSKRMVYTAITRARQKLIISGDRDGFINQICTPYVRGNSKFLELLNKIKSGSK</sequence>
<dbReference type="Proteomes" id="UP000323144">
    <property type="component" value="Chromosome"/>
</dbReference>
<dbReference type="InterPro" id="IPR027417">
    <property type="entry name" value="P-loop_NTPase"/>
</dbReference>
<dbReference type="KEGG" id="schi:SCHIN_v1c01690"/>
<dbReference type="GO" id="GO:0003678">
    <property type="term" value="F:DNA helicase activity"/>
    <property type="evidence" value="ECO:0007669"/>
    <property type="project" value="UniProtKB-ARBA"/>
</dbReference>
<feature type="domain" description="UvrD-like helicase C-terminal" evidence="3">
    <location>
        <begin position="674"/>
        <end position="723"/>
    </location>
</feature>
<evidence type="ECO:0000259" key="3">
    <source>
        <dbReference type="Pfam" id="PF13538"/>
    </source>
</evidence>
<dbReference type="Pfam" id="PF13604">
    <property type="entry name" value="AAA_30"/>
    <property type="match status" value="1"/>
</dbReference>
<proteinExistence type="predicted"/>
<accession>A0A5B9Y537</accession>
<keyword evidence="1" id="KW-0547">Nucleotide-binding</keyword>
<gene>
    <name evidence="4" type="primary">recD</name>
    <name evidence="4" type="ORF">SCHIN_v1c01690</name>
</gene>
<dbReference type="EMBL" id="CP043026">
    <property type="protein sequence ID" value="QEH61367.1"/>
    <property type="molecule type" value="Genomic_DNA"/>
</dbReference>
<protein>
    <submittedName>
        <fullName evidence="4">Exodeoxyribonuclease V subunit alpha</fullName>
    </submittedName>
</protein>
<dbReference type="Pfam" id="PF13538">
    <property type="entry name" value="UvrD_C_2"/>
    <property type="match status" value="1"/>
</dbReference>
<dbReference type="PANTHER" id="PTHR43788">
    <property type="entry name" value="DNA2/NAM7 HELICASE FAMILY MEMBER"/>
    <property type="match status" value="1"/>
</dbReference>
<evidence type="ECO:0000313" key="5">
    <source>
        <dbReference type="Proteomes" id="UP000323144"/>
    </source>
</evidence>
<keyword evidence="5" id="KW-1185">Reference proteome</keyword>
<dbReference type="CDD" id="cd17933">
    <property type="entry name" value="DEXSc_RecD-like"/>
    <property type="match status" value="1"/>
</dbReference>
<reference evidence="4 5" key="1">
    <citation type="submission" date="2019-08" db="EMBL/GenBank/DDBJ databases">
        <title>Complete genome sequence of Spiroplasma chinense CCH (DSM 19755).</title>
        <authorList>
            <person name="Shen H.-Y."/>
            <person name="Lin Y.-C."/>
            <person name="Chou L."/>
            <person name="Kuo C.-H."/>
        </authorList>
    </citation>
    <scope>NUCLEOTIDE SEQUENCE [LARGE SCALE GENOMIC DNA]</scope>
    <source>
        <strain evidence="4 5">CCH</strain>
    </source>
</reference>
<dbReference type="SUPFAM" id="SSF52540">
    <property type="entry name" value="P-loop containing nucleoside triphosphate hydrolases"/>
    <property type="match status" value="1"/>
</dbReference>
<dbReference type="CDD" id="cd18809">
    <property type="entry name" value="SF1_C_RecD"/>
    <property type="match status" value="1"/>
</dbReference>
<evidence type="ECO:0000313" key="4">
    <source>
        <dbReference type="EMBL" id="QEH61367.1"/>
    </source>
</evidence>
<name>A0A5B9Y537_9MOLU</name>
<evidence type="ECO:0000256" key="2">
    <source>
        <dbReference type="ARBA" id="ARBA00022840"/>
    </source>
</evidence>
<dbReference type="GO" id="GO:0005524">
    <property type="term" value="F:ATP binding"/>
    <property type="evidence" value="ECO:0007669"/>
    <property type="project" value="UniProtKB-KW"/>
</dbReference>
<organism evidence="4 5">
    <name type="scientific">Spiroplasma chinense</name>
    <dbReference type="NCBI Taxonomy" id="216932"/>
    <lineage>
        <taxon>Bacteria</taxon>
        <taxon>Bacillati</taxon>
        <taxon>Mycoplasmatota</taxon>
        <taxon>Mollicutes</taxon>
        <taxon>Entomoplasmatales</taxon>
        <taxon>Spiroplasmataceae</taxon>
        <taxon>Spiroplasma</taxon>
    </lineage>
</organism>
<evidence type="ECO:0000256" key="1">
    <source>
        <dbReference type="ARBA" id="ARBA00022741"/>
    </source>
</evidence>
<keyword evidence="2" id="KW-0067">ATP-binding</keyword>
<dbReference type="RefSeq" id="WP_166507761.1">
    <property type="nucleotide sequence ID" value="NZ_CP043026.1"/>
</dbReference>